<dbReference type="PANTHER" id="PTHR33692:SF1">
    <property type="entry name" value="RIBOSOME MATURATION FACTOR RIMM"/>
    <property type="match status" value="1"/>
</dbReference>
<dbReference type="GO" id="GO:0006364">
    <property type="term" value="P:rRNA processing"/>
    <property type="evidence" value="ECO:0007669"/>
    <property type="project" value="UniProtKB-UniRule"/>
</dbReference>
<dbReference type="eggNOG" id="COG0806">
    <property type="taxonomic scope" value="Bacteria"/>
</dbReference>
<evidence type="ECO:0000256" key="4">
    <source>
        <dbReference type="ARBA" id="ARBA00023186"/>
    </source>
</evidence>
<dbReference type="SUPFAM" id="SSF50447">
    <property type="entry name" value="Translation proteins"/>
    <property type="match status" value="1"/>
</dbReference>
<dbReference type="Gene3D" id="2.40.30.60">
    <property type="entry name" value="RimM"/>
    <property type="match status" value="1"/>
</dbReference>
<evidence type="ECO:0000256" key="1">
    <source>
        <dbReference type="ARBA" id="ARBA00022490"/>
    </source>
</evidence>
<keyword evidence="9" id="KW-1185">Reference proteome</keyword>
<feature type="domain" description="Ribosome maturation factor RimM PRC barrel" evidence="7">
    <location>
        <begin position="101"/>
        <end position="168"/>
    </location>
</feature>
<dbReference type="KEGG" id="pce:PECL_1032"/>
<evidence type="ECO:0000313" key="9">
    <source>
        <dbReference type="Proteomes" id="UP000005444"/>
    </source>
</evidence>
<dbReference type="HAMAP" id="MF_00014">
    <property type="entry name" value="Ribosome_mat_RimM"/>
    <property type="match status" value="1"/>
</dbReference>
<dbReference type="GO" id="GO:0005737">
    <property type="term" value="C:cytoplasm"/>
    <property type="evidence" value="ECO:0007669"/>
    <property type="project" value="UniProtKB-SubCell"/>
</dbReference>
<protein>
    <recommendedName>
        <fullName evidence="5">Ribosome maturation factor RimM</fullName>
    </recommendedName>
</protein>
<dbReference type="GO" id="GO:0005840">
    <property type="term" value="C:ribosome"/>
    <property type="evidence" value="ECO:0007669"/>
    <property type="project" value="InterPro"/>
</dbReference>
<dbReference type="RefSeq" id="WP_014215497.1">
    <property type="nucleotide sequence ID" value="NC_016605.1"/>
</dbReference>
<dbReference type="PANTHER" id="PTHR33692">
    <property type="entry name" value="RIBOSOME MATURATION FACTOR RIMM"/>
    <property type="match status" value="1"/>
</dbReference>
<feature type="domain" description="RimM N-terminal" evidence="6">
    <location>
        <begin position="6"/>
        <end position="89"/>
    </location>
</feature>
<sequence>MEYFNVGKIVNTQGLRGEIKVISQTDFPEERFASGSILDLFNGDQKVQQVVIKHSRINKGTYILKLENFDSINEVEKFKGYSLKIAEDQLDELEEGQFYFHEIIGLKVIDQQRGEIGSIKDILPYGANDVWVVDTGNGKELLLPYIKSVILKVNTDQNEVLVDIPEGLE</sequence>
<dbReference type="SUPFAM" id="SSF50346">
    <property type="entry name" value="PRC-barrel domain"/>
    <property type="match status" value="1"/>
</dbReference>
<dbReference type="InterPro" id="IPR002676">
    <property type="entry name" value="RimM_N"/>
</dbReference>
<proteinExistence type="inferred from homology"/>
<accession>G8PDG5</accession>
<keyword evidence="2 5" id="KW-0690">Ribosome biogenesis</keyword>
<evidence type="ECO:0000259" key="6">
    <source>
        <dbReference type="Pfam" id="PF01782"/>
    </source>
</evidence>
<dbReference type="PATRIC" id="fig|701521.8.peg.979"/>
<comment type="similarity">
    <text evidence="5">Belongs to the RimM family.</text>
</comment>
<dbReference type="GO" id="GO:0043022">
    <property type="term" value="F:ribosome binding"/>
    <property type="evidence" value="ECO:0007669"/>
    <property type="project" value="InterPro"/>
</dbReference>
<dbReference type="Gene3D" id="2.30.30.240">
    <property type="entry name" value="PRC-barrel domain"/>
    <property type="match status" value="1"/>
</dbReference>
<reference evidence="8 9" key="1">
    <citation type="journal article" date="2012" name="J. Bacteriol.">
        <title>Complete Genome Sequence of the Beer Spoilage Organism Pediococcus claussenii ATCC BAA-344T.</title>
        <authorList>
            <person name="Pittet V."/>
            <person name="Abegunde T."/>
            <person name="Marfleet T."/>
            <person name="Haakensen M."/>
            <person name="Morrow K."/>
            <person name="Jayaprakash T."/>
            <person name="Schroeder K."/>
            <person name="Trost B."/>
            <person name="Byrns S."/>
            <person name="Bergsveinson J."/>
            <person name="Kusalik A."/>
            <person name="Ziola B."/>
        </authorList>
    </citation>
    <scope>NUCLEOTIDE SEQUENCE [LARGE SCALE GENOMIC DNA]</scope>
    <source>
        <strain evidence="8 9">ATCC BAA-344</strain>
    </source>
</reference>
<dbReference type="Proteomes" id="UP000005444">
    <property type="component" value="Chromosome"/>
</dbReference>
<dbReference type="InterPro" id="IPR036976">
    <property type="entry name" value="RimM_N_sf"/>
</dbReference>
<name>G8PDG5_PEDCP</name>
<dbReference type="AlphaFoldDB" id="G8PDG5"/>
<evidence type="ECO:0000313" key="8">
    <source>
        <dbReference type="EMBL" id="AEV95300.1"/>
    </source>
</evidence>
<comment type="function">
    <text evidence="5">An accessory protein needed during the final step in the assembly of 30S ribosomal subunit, possibly for assembly of the head region. Essential for efficient processing of 16S rRNA. May be needed both before and after RbfA during the maturation of 16S rRNA. It has affinity for free ribosomal 30S subunits but not for 70S ribosomes.</text>
</comment>
<keyword evidence="3 5" id="KW-0698">rRNA processing</keyword>
<dbReference type="InterPro" id="IPR009000">
    <property type="entry name" value="Transl_B-barrel_sf"/>
</dbReference>
<dbReference type="InterPro" id="IPR011033">
    <property type="entry name" value="PRC_barrel-like_sf"/>
</dbReference>
<evidence type="ECO:0000256" key="2">
    <source>
        <dbReference type="ARBA" id="ARBA00022517"/>
    </source>
</evidence>
<evidence type="ECO:0000256" key="3">
    <source>
        <dbReference type="ARBA" id="ARBA00022552"/>
    </source>
</evidence>
<dbReference type="Pfam" id="PF24986">
    <property type="entry name" value="PRC_RimM"/>
    <property type="match status" value="1"/>
</dbReference>
<dbReference type="GO" id="GO:0042274">
    <property type="term" value="P:ribosomal small subunit biogenesis"/>
    <property type="evidence" value="ECO:0007669"/>
    <property type="project" value="UniProtKB-UniRule"/>
</dbReference>
<dbReference type="HOGENOM" id="CLU_077636_3_1_9"/>
<evidence type="ECO:0000259" key="7">
    <source>
        <dbReference type="Pfam" id="PF24986"/>
    </source>
</evidence>
<dbReference type="EMBL" id="CP003137">
    <property type="protein sequence ID" value="AEV95300.1"/>
    <property type="molecule type" value="Genomic_DNA"/>
</dbReference>
<dbReference type="Pfam" id="PF01782">
    <property type="entry name" value="RimM"/>
    <property type="match status" value="1"/>
</dbReference>
<dbReference type="InterPro" id="IPR011961">
    <property type="entry name" value="RimM"/>
</dbReference>
<dbReference type="InterPro" id="IPR056792">
    <property type="entry name" value="PRC_RimM"/>
</dbReference>
<keyword evidence="4 5" id="KW-0143">Chaperone</keyword>
<gene>
    <name evidence="5 8" type="primary">rimM</name>
    <name evidence="8" type="ordered locus">PECL_1032</name>
</gene>
<comment type="domain">
    <text evidence="5">The PRC barrel domain binds ribosomal protein uS19.</text>
</comment>
<keyword evidence="1 5" id="KW-0963">Cytoplasm</keyword>
<comment type="subcellular location">
    <subcellularLocation>
        <location evidence="5">Cytoplasm</location>
    </subcellularLocation>
</comment>
<dbReference type="STRING" id="701521.PECL_1032"/>
<organism evidence="8 9">
    <name type="scientific">Pediococcus claussenii (strain ATCC BAA-344 / DSM 14800 / JCM 18046 / KCTC 3811 / LMG 21948 / P06)</name>
    <dbReference type="NCBI Taxonomy" id="701521"/>
    <lineage>
        <taxon>Bacteria</taxon>
        <taxon>Bacillati</taxon>
        <taxon>Bacillota</taxon>
        <taxon>Bacilli</taxon>
        <taxon>Lactobacillales</taxon>
        <taxon>Lactobacillaceae</taxon>
        <taxon>Pediococcus</taxon>
    </lineage>
</organism>
<evidence type="ECO:0000256" key="5">
    <source>
        <dbReference type="HAMAP-Rule" id="MF_00014"/>
    </source>
</evidence>
<comment type="subunit">
    <text evidence="5">Binds ribosomal protein uS19.</text>
</comment>
<dbReference type="NCBIfam" id="TIGR02273">
    <property type="entry name" value="16S_RimM"/>
    <property type="match status" value="1"/>
</dbReference>